<feature type="transmembrane region" description="Helical" evidence="11">
    <location>
        <begin position="522"/>
        <end position="541"/>
    </location>
</feature>
<dbReference type="PROSITE" id="PS01188">
    <property type="entry name" value="ELO"/>
    <property type="match status" value="1"/>
</dbReference>
<keyword evidence="9 11" id="KW-0472">Membrane</keyword>
<dbReference type="CDD" id="cd00840">
    <property type="entry name" value="MPP_Mre11_N"/>
    <property type="match status" value="1"/>
</dbReference>
<dbReference type="InterPro" id="IPR041796">
    <property type="entry name" value="Mre11_N"/>
</dbReference>
<keyword evidence="3" id="KW-0808">Transferase</keyword>
<dbReference type="OrthoDB" id="30417at2759"/>
<proteinExistence type="predicted"/>
<dbReference type="SUPFAM" id="SSF56300">
    <property type="entry name" value="Metallo-dependent phosphatases"/>
    <property type="match status" value="1"/>
</dbReference>
<evidence type="ECO:0000256" key="1">
    <source>
        <dbReference type="ARBA" id="ARBA00004141"/>
    </source>
</evidence>
<evidence type="ECO:0000256" key="9">
    <source>
        <dbReference type="ARBA" id="ARBA00023136"/>
    </source>
</evidence>
<dbReference type="GO" id="GO:0042138">
    <property type="term" value="P:meiotic DNA double-strand break formation"/>
    <property type="evidence" value="ECO:0007669"/>
    <property type="project" value="TreeGrafter"/>
</dbReference>
<dbReference type="GO" id="GO:0016020">
    <property type="term" value="C:membrane"/>
    <property type="evidence" value="ECO:0007669"/>
    <property type="project" value="UniProtKB-SubCell"/>
</dbReference>
<sequence>MRAADVFRVLVTTDSHLGYKERDATLGQDAFDAFEECLQLAEQFEVDLLLHAGDLFDSGSPSQLTLYKTFELLSRYCLGQKRHAFVHERAPNARPLNVDLSHKVSVKLPIFTIHGNPDPPLALGGQRVSSIDVLAQLGLLNDVGHAFRNAETSLVQPVVLRKGASALCLYGLSHTRDEALNELLRSGRLTFLAPTDRENSFCVLLLHQNRFQNGCALKKAMCLDQTLIPQFIDLVVWGHEHECCIVFAKSENGSSFVTQPGSTVITALRQPETVPKSALLLERFNGVDFLQHTRNYWWASYVGTAIYLLALYFGTQFMQRRKAFNNLNGLLKYWNLTLAIFSFIGCTRILPYLLYYMYRRDTKCLLCVPPQFTYGRAAPGLWTAIFVYSKYLELFDTAFIVLRKKPLSFLHWYHHATVLVFTWLAYVRAMPAGVFFVSMNYFVHSCMYFYYYLASCGRKPQWGMILTIFQITQMICGCVIVATYAMYMAQSEALALSNLDRVVDVTAENLCAKSAVTMATGAIIYGSYLYLFTQFFINRYLSKRKKN</sequence>
<dbReference type="Pfam" id="PF01151">
    <property type="entry name" value="ELO"/>
    <property type="match status" value="1"/>
</dbReference>
<dbReference type="KEGG" id="dpte:113799040"/>
<dbReference type="GO" id="GO:0007095">
    <property type="term" value="P:mitotic G2 DNA damage checkpoint signaling"/>
    <property type="evidence" value="ECO:0007669"/>
    <property type="project" value="TreeGrafter"/>
</dbReference>
<feature type="domain" description="Calcineurin-like phosphoesterase" evidence="12">
    <location>
        <begin position="7"/>
        <end position="243"/>
    </location>
</feature>
<dbReference type="GO" id="GO:0000723">
    <property type="term" value="P:telomere maintenance"/>
    <property type="evidence" value="ECO:0007669"/>
    <property type="project" value="TreeGrafter"/>
</dbReference>
<dbReference type="GO" id="GO:0030870">
    <property type="term" value="C:Mre11 complex"/>
    <property type="evidence" value="ECO:0007669"/>
    <property type="project" value="TreeGrafter"/>
</dbReference>
<keyword evidence="10" id="KW-0275">Fatty acid biosynthesis</keyword>
<dbReference type="GO" id="GO:0006303">
    <property type="term" value="P:double-strand break repair via nonhomologous end joining"/>
    <property type="evidence" value="ECO:0007669"/>
    <property type="project" value="TreeGrafter"/>
</dbReference>
<dbReference type="InterPro" id="IPR002076">
    <property type="entry name" value="ELO_fam"/>
</dbReference>
<keyword evidence="13" id="KW-1185">Reference proteome</keyword>
<comment type="subcellular location">
    <subcellularLocation>
        <location evidence="1">Membrane</location>
        <topology evidence="1">Multi-pass membrane protein</topology>
    </subcellularLocation>
</comment>
<dbReference type="AlphaFoldDB" id="A0A6P6YKZ8"/>
<name>A0A6P6YKZ8_DERPT</name>
<dbReference type="GO" id="GO:0035861">
    <property type="term" value="C:site of double-strand break"/>
    <property type="evidence" value="ECO:0007669"/>
    <property type="project" value="TreeGrafter"/>
</dbReference>
<dbReference type="InterPro" id="IPR004843">
    <property type="entry name" value="Calcineurin-like_PHP"/>
</dbReference>
<keyword evidence="4 11" id="KW-0812">Transmembrane</keyword>
<dbReference type="GO" id="GO:0006633">
    <property type="term" value="P:fatty acid biosynthetic process"/>
    <property type="evidence" value="ECO:0007669"/>
    <property type="project" value="UniProtKB-KW"/>
</dbReference>
<dbReference type="PANTHER" id="PTHR10139:SF1">
    <property type="entry name" value="DOUBLE-STRAND BREAK REPAIR PROTEIN MRE11"/>
    <property type="match status" value="1"/>
</dbReference>
<feature type="transmembrane region" description="Helical" evidence="11">
    <location>
        <begin position="409"/>
        <end position="426"/>
    </location>
</feature>
<feature type="transmembrane region" description="Helical" evidence="11">
    <location>
        <begin position="296"/>
        <end position="315"/>
    </location>
</feature>
<evidence type="ECO:0000259" key="12">
    <source>
        <dbReference type="Pfam" id="PF00149"/>
    </source>
</evidence>
<dbReference type="RefSeq" id="XP_027205431.1">
    <property type="nucleotide sequence ID" value="XM_027349630.1"/>
</dbReference>
<dbReference type="GO" id="GO:0097552">
    <property type="term" value="P:mitochondrial double-strand break repair via homologous recombination"/>
    <property type="evidence" value="ECO:0007669"/>
    <property type="project" value="TreeGrafter"/>
</dbReference>
<keyword evidence="6" id="KW-0276">Fatty acid metabolism</keyword>
<evidence type="ECO:0000256" key="8">
    <source>
        <dbReference type="ARBA" id="ARBA00023098"/>
    </source>
</evidence>
<evidence type="ECO:0000256" key="3">
    <source>
        <dbReference type="ARBA" id="ARBA00022679"/>
    </source>
</evidence>
<dbReference type="InterPro" id="IPR029052">
    <property type="entry name" value="Metallo-depent_PP-like"/>
</dbReference>
<evidence type="ECO:0000256" key="7">
    <source>
        <dbReference type="ARBA" id="ARBA00022989"/>
    </source>
</evidence>
<evidence type="ECO:0000256" key="4">
    <source>
        <dbReference type="ARBA" id="ARBA00022692"/>
    </source>
</evidence>
<evidence type="ECO:0000256" key="2">
    <source>
        <dbReference type="ARBA" id="ARBA00022516"/>
    </source>
</evidence>
<feature type="transmembrane region" description="Helical" evidence="11">
    <location>
        <begin position="336"/>
        <end position="358"/>
    </location>
</feature>
<organism evidence="13 14">
    <name type="scientific">Dermatophagoides pteronyssinus</name>
    <name type="common">European house dust mite</name>
    <dbReference type="NCBI Taxonomy" id="6956"/>
    <lineage>
        <taxon>Eukaryota</taxon>
        <taxon>Metazoa</taxon>
        <taxon>Ecdysozoa</taxon>
        <taxon>Arthropoda</taxon>
        <taxon>Chelicerata</taxon>
        <taxon>Arachnida</taxon>
        <taxon>Acari</taxon>
        <taxon>Acariformes</taxon>
        <taxon>Sarcoptiformes</taxon>
        <taxon>Astigmata</taxon>
        <taxon>Psoroptidia</taxon>
        <taxon>Analgoidea</taxon>
        <taxon>Pyroglyphidae</taxon>
        <taxon>Dermatophagoidinae</taxon>
        <taxon>Dermatophagoides</taxon>
    </lineage>
</organism>
<evidence type="ECO:0000313" key="13">
    <source>
        <dbReference type="Proteomes" id="UP000515146"/>
    </source>
</evidence>
<dbReference type="GO" id="GO:0000014">
    <property type="term" value="F:single-stranded DNA endodeoxyribonuclease activity"/>
    <property type="evidence" value="ECO:0007669"/>
    <property type="project" value="TreeGrafter"/>
</dbReference>
<dbReference type="GO" id="GO:0000724">
    <property type="term" value="P:double-strand break repair via homologous recombination"/>
    <property type="evidence" value="ECO:0007669"/>
    <property type="project" value="TreeGrafter"/>
</dbReference>
<dbReference type="InterPro" id="IPR030457">
    <property type="entry name" value="ELO_CS"/>
</dbReference>
<dbReference type="GO" id="GO:0009922">
    <property type="term" value="F:fatty acid elongase activity"/>
    <property type="evidence" value="ECO:0007669"/>
    <property type="project" value="InterPro"/>
</dbReference>
<protein>
    <submittedName>
        <fullName evidence="14">Elongation of fatty acids protein 1-like</fullName>
    </submittedName>
</protein>
<dbReference type="Proteomes" id="UP000515146">
    <property type="component" value="Unplaced"/>
</dbReference>
<gene>
    <name evidence="14" type="primary">LOC113799040</name>
</gene>
<dbReference type="InParanoid" id="A0A6P6YKZ8"/>
<keyword evidence="5" id="KW-0378">Hydrolase</keyword>
<evidence type="ECO:0000256" key="5">
    <source>
        <dbReference type="ARBA" id="ARBA00022801"/>
    </source>
</evidence>
<keyword evidence="2" id="KW-0444">Lipid biosynthesis</keyword>
<dbReference type="Pfam" id="PF00149">
    <property type="entry name" value="Metallophos"/>
    <property type="match status" value="1"/>
</dbReference>
<accession>A0A6P6YKZ8</accession>
<feature type="transmembrane region" description="Helical" evidence="11">
    <location>
        <begin position="432"/>
        <end position="453"/>
    </location>
</feature>
<dbReference type="Gene3D" id="3.60.21.10">
    <property type="match status" value="1"/>
</dbReference>
<reference evidence="14" key="1">
    <citation type="submission" date="2025-08" db="UniProtKB">
        <authorList>
            <consortium name="RefSeq"/>
        </authorList>
    </citation>
    <scope>IDENTIFICATION</scope>
    <source>
        <strain evidence="14">Airmid</strain>
    </source>
</reference>
<keyword evidence="7 11" id="KW-1133">Transmembrane helix</keyword>
<evidence type="ECO:0000313" key="14">
    <source>
        <dbReference type="RefSeq" id="XP_027205431.1"/>
    </source>
</evidence>
<evidence type="ECO:0000256" key="11">
    <source>
        <dbReference type="SAM" id="Phobius"/>
    </source>
</evidence>
<evidence type="ECO:0000256" key="10">
    <source>
        <dbReference type="ARBA" id="ARBA00023160"/>
    </source>
</evidence>
<evidence type="ECO:0000256" key="6">
    <source>
        <dbReference type="ARBA" id="ARBA00022832"/>
    </source>
</evidence>
<feature type="transmembrane region" description="Helical" evidence="11">
    <location>
        <begin position="465"/>
        <end position="487"/>
    </location>
</feature>
<keyword evidence="8" id="KW-0443">Lipid metabolism</keyword>
<dbReference type="PANTHER" id="PTHR10139">
    <property type="entry name" value="DOUBLE-STRAND BREAK REPAIR PROTEIN MRE11"/>
    <property type="match status" value="1"/>
</dbReference>